<gene>
    <name evidence="1" type="ORF">CP557_01685</name>
</gene>
<reference evidence="1 2" key="1">
    <citation type="submission" date="2017-09" db="EMBL/GenBank/DDBJ databases">
        <title>Genome sequences of Natrinema ejinorence JCM 13890T.</title>
        <authorList>
            <person name="Roh S.W."/>
            <person name="Kim Y.B."/>
            <person name="Kim J.Y."/>
        </authorList>
    </citation>
    <scope>NUCLEOTIDE SEQUENCE [LARGE SCALE GENOMIC DNA]</scope>
    <source>
        <strain evidence="1 2">JCM 13890</strain>
    </source>
</reference>
<evidence type="ECO:0000313" key="2">
    <source>
        <dbReference type="Proteomes" id="UP000219689"/>
    </source>
</evidence>
<proteinExistence type="predicted"/>
<dbReference type="PROSITE" id="PS51257">
    <property type="entry name" value="PROKAR_LIPOPROTEIN"/>
    <property type="match status" value="1"/>
</dbReference>
<dbReference type="AlphaFoldDB" id="A0A2A5QR92"/>
<protein>
    <submittedName>
        <fullName evidence="1">Uncharacterized protein</fullName>
    </submittedName>
</protein>
<sequence length="134" mass="14670">MPFSRRRFALASTVSLLGTAGCSGSMDADSLQEVHLVLSNRTDESQTFHFALEADDGLGQWHDFELAAAGYREVVIEPESEREWAGFHAVAGDNQVSGTLLGQGDEQTCLQLDYRITEDEIHATMSTNQSLCDS</sequence>
<dbReference type="OrthoDB" id="350041at2157"/>
<keyword evidence="2" id="KW-1185">Reference proteome</keyword>
<dbReference type="Proteomes" id="UP000219689">
    <property type="component" value="Unassembled WGS sequence"/>
</dbReference>
<accession>A0A2A5QR92</accession>
<name>A0A2A5QR92_9EURY</name>
<dbReference type="RefSeq" id="WP_097378306.1">
    <property type="nucleotide sequence ID" value="NZ_NXNI01000001.1"/>
</dbReference>
<organism evidence="1 2">
    <name type="scientific">Natrinema ejinorense</name>
    <dbReference type="NCBI Taxonomy" id="373386"/>
    <lineage>
        <taxon>Archaea</taxon>
        <taxon>Methanobacteriati</taxon>
        <taxon>Methanobacteriota</taxon>
        <taxon>Stenosarchaea group</taxon>
        <taxon>Halobacteria</taxon>
        <taxon>Halobacteriales</taxon>
        <taxon>Natrialbaceae</taxon>
        <taxon>Natrinema</taxon>
    </lineage>
</organism>
<comment type="caution">
    <text evidence="1">The sequence shown here is derived from an EMBL/GenBank/DDBJ whole genome shotgun (WGS) entry which is preliminary data.</text>
</comment>
<evidence type="ECO:0000313" key="1">
    <source>
        <dbReference type="EMBL" id="PCR89360.1"/>
    </source>
</evidence>
<dbReference type="EMBL" id="NXNI01000001">
    <property type="protein sequence ID" value="PCR89360.1"/>
    <property type="molecule type" value="Genomic_DNA"/>
</dbReference>